<dbReference type="Proteomes" id="UP000521872">
    <property type="component" value="Unassembled WGS sequence"/>
</dbReference>
<name>A0A8H4QUU0_9AGAR</name>
<feature type="region of interest" description="Disordered" evidence="1">
    <location>
        <begin position="198"/>
        <end position="391"/>
    </location>
</feature>
<evidence type="ECO:0000313" key="2">
    <source>
        <dbReference type="EMBL" id="KAF4617226.1"/>
    </source>
</evidence>
<gene>
    <name evidence="2" type="ORF">D9613_006205</name>
</gene>
<dbReference type="CDD" id="cd00043">
    <property type="entry name" value="CYCLIN_SF"/>
    <property type="match status" value="1"/>
</dbReference>
<keyword evidence="3" id="KW-1185">Reference proteome</keyword>
<comment type="caution">
    <text evidence="2">The sequence shown here is derived from an EMBL/GenBank/DDBJ whole genome shotgun (WGS) entry which is preliminary data.</text>
</comment>
<evidence type="ECO:0008006" key="4">
    <source>
        <dbReference type="Google" id="ProtNLM"/>
    </source>
</evidence>
<evidence type="ECO:0000313" key="3">
    <source>
        <dbReference type="Proteomes" id="UP000521872"/>
    </source>
</evidence>
<feature type="compositionally biased region" description="Polar residues" evidence="1">
    <location>
        <begin position="206"/>
        <end position="216"/>
    </location>
</feature>
<accession>A0A8H4QUU0</accession>
<reference evidence="2 3" key="1">
    <citation type="submission" date="2019-12" db="EMBL/GenBank/DDBJ databases">
        <authorList>
            <person name="Floudas D."/>
            <person name="Bentzer J."/>
            <person name="Ahren D."/>
            <person name="Johansson T."/>
            <person name="Persson P."/>
            <person name="Tunlid A."/>
        </authorList>
    </citation>
    <scope>NUCLEOTIDE SEQUENCE [LARGE SCALE GENOMIC DNA]</scope>
    <source>
        <strain evidence="2 3">CBS 102.39</strain>
    </source>
</reference>
<proteinExistence type="predicted"/>
<feature type="compositionally biased region" description="Polar residues" evidence="1">
    <location>
        <begin position="321"/>
        <end position="335"/>
    </location>
</feature>
<sequence>MSGNKHLLESFKASEETTEFAAELLRKAEAKTKVGSGYNIGASTVALAAVCILLASEILNNGEIKRQVAQKSSSINPKEFDRVYRLVKGALDASKDNWSYDRFHVKYHTRPLEHVLNPFLVTAEEEYRNMNSTKPVDELVVKVVVYFFVCASAKVSTIPDTPVYAQNEGLSAKYFSDQAMLLGQNCKRLCLKIRKAVKSEGVSPNKRPSATASASDSRPLLEEEGPQTPTPRRSLRTAPTSASPTKQATQSSPSKLARLPHLLKKAPLRELPSKDSPAKETPKKRPNPVDDDAADVAMPGNEAASPPTKKRKEEEVPVTRTKPTLRSSTASQSRIPPQASPVKNRPATRTLSPLKPVVIVTQPVPPPEALIDESSSEEEEEEDSEPSRRFRPVYLDFKQWNAVDPRLDKLWKQINKKMADASLVDTPNQTKKARRR</sequence>
<feature type="compositionally biased region" description="Polar residues" evidence="1">
    <location>
        <begin position="237"/>
        <end position="254"/>
    </location>
</feature>
<organism evidence="2 3">
    <name type="scientific">Agrocybe pediades</name>
    <dbReference type="NCBI Taxonomy" id="84607"/>
    <lineage>
        <taxon>Eukaryota</taxon>
        <taxon>Fungi</taxon>
        <taxon>Dikarya</taxon>
        <taxon>Basidiomycota</taxon>
        <taxon>Agaricomycotina</taxon>
        <taxon>Agaricomycetes</taxon>
        <taxon>Agaricomycetidae</taxon>
        <taxon>Agaricales</taxon>
        <taxon>Agaricineae</taxon>
        <taxon>Strophariaceae</taxon>
        <taxon>Agrocybe</taxon>
    </lineage>
</organism>
<protein>
    <recommendedName>
        <fullName evidence="4">Origin recognition complex subunit 6</fullName>
    </recommendedName>
</protein>
<dbReference type="AlphaFoldDB" id="A0A8H4QUU0"/>
<feature type="compositionally biased region" description="Acidic residues" evidence="1">
    <location>
        <begin position="370"/>
        <end position="384"/>
    </location>
</feature>
<dbReference type="EMBL" id="JAACJL010000030">
    <property type="protein sequence ID" value="KAF4617226.1"/>
    <property type="molecule type" value="Genomic_DNA"/>
</dbReference>
<feature type="compositionally biased region" description="Basic and acidic residues" evidence="1">
    <location>
        <begin position="267"/>
        <end position="283"/>
    </location>
</feature>
<evidence type="ECO:0000256" key="1">
    <source>
        <dbReference type="SAM" id="MobiDB-lite"/>
    </source>
</evidence>